<comment type="caution">
    <text evidence="1">The sequence shown here is derived from an EMBL/GenBank/DDBJ whole genome shotgun (WGS) entry which is preliminary data.</text>
</comment>
<dbReference type="Proteomes" id="UP000266861">
    <property type="component" value="Unassembled WGS sequence"/>
</dbReference>
<gene>
    <name evidence="1" type="ORF">Glove_750g37</name>
</gene>
<protein>
    <submittedName>
        <fullName evidence="1">Uncharacterized protein</fullName>
    </submittedName>
</protein>
<keyword evidence="2" id="KW-1185">Reference proteome</keyword>
<evidence type="ECO:0000313" key="2">
    <source>
        <dbReference type="Proteomes" id="UP000266861"/>
    </source>
</evidence>
<reference evidence="1 2" key="1">
    <citation type="submission" date="2018-08" db="EMBL/GenBank/DDBJ databases">
        <title>Genome and evolution of the arbuscular mycorrhizal fungus Diversispora epigaea (formerly Glomus versiforme) and its bacterial endosymbionts.</title>
        <authorList>
            <person name="Sun X."/>
            <person name="Fei Z."/>
            <person name="Harrison M."/>
        </authorList>
    </citation>
    <scope>NUCLEOTIDE SEQUENCE [LARGE SCALE GENOMIC DNA]</scope>
    <source>
        <strain evidence="1 2">IT104</strain>
    </source>
</reference>
<accession>A0A397FZM4</accession>
<dbReference type="AlphaFoldDB" id="A0A397FZM4"/>
<name>A0A397FZM4_9GLOM</name>
<sequence>MDTIIMYDLMIAANELKFEELSVKLENYLIESKASCVIFESAEFISLHESALVFILKRDDFQMKESEIKDGFTPITFWNICHGHDNTIATTKVERTNGFNPLAWDKTKNDGRIQNSILSRVRNENSIIFSKIIMVYVFANDEFMMKLNWCCSSINKFMKNLLKQLMMNFLL</sequence>
<organism evidence="1 2">
    <name type="scientific">Diversispora epigaea</name>
    <dbReference type="NCBI Taxonomy" id="1348612"/>
    <lineage>
        <taxon>Eukaryota</taxon>
        <taxon>Fungi</taxon>
        <taxon>Fungi incertae sedis</taxon>
        <taxon>Mucoromycota</taxon>
        <taxon>Glomeromycotina</taxon>
        <taxon>Glomeromycetes</taxon>
        <taxon>Diversisporales</taxon>
        <taxon>Diversisporaceae</taxon>
        <taxon>Diversispora</taxon>
    </lineage>
</organism>
<evidence type="ECO:0000313" key="1">
    <source>
        <dbReference type="EMBL" id="RHZ44242.1"/>
    </source>
</evidence>
<proteinExistence type="predicted"/>
<dbReference type="EMBL" id="PQFF01000588">
    <property type="protein sequence ID" value="RHZ44242.1"/>
    <property type="molecule type" value="Genomic_DNA"/>
</dbReference>